<dbReference type="GO" id="GO:0042597">
    <property type="term" value="C:periplasmic space"/>
    <property type="evidence" value="ECO:0007669"/>
    <property type="project" value="UniProtKB-ARBA"/>
</dbReference>
<protein>
    <submittedName>
        <fullName evidence="5">ABC transporter substrate-binding protein</fullName>
    </submittedName>
</protein>
<dbReference type="InterPro" id="IPR006311">
    <property type="entry name" value="TAT_signal"/>
</dbReference>
<keyword evidence="1 3" id="KW-0732">Signal</keyword>
<feature type="signal peptide" evidence="3">
    <location>
        <begin position="1"/>
        <end position="31"/>
    </location>
</feature>
<dbReference type="PROSITE" id="PS51318">
    <property type="entry name" value="TAT"/>
    <property type="match status" value="1"/>
</dbReference>
<feature type="compositionally biased region" description="Low complexity" evidence="2">
    <location>
        <begin position="32"/>
        <end position="53"/>
    </location>
</feature>
<dbReference type="Pfam" id="PF00496">
    <property type="entry name" value="SBP_bac_5"/>
    <property type="match status" value="1"/>
</dbReference>
<gene>
    <name evidence="5" type="ORF">G7Y31_02110</name>
</gene>
<evidence type="ECO:0000256" key="1">
    <source>
        <dbReference type="ARBA" id="ARBA00022729"/>
    </source>
</evidence>
<dbReference type="Proteomes" id="UP000594681">
    <property type="component" value="Chromosome"/>
</dbReference>
<proteinExistence type="predicted"/>
<dbReference type="RefSeq" id="WP_165008670.1">
    <property type="nucleotide sequence ID" value="NZ_CP064954.1"/>
</dbReference>
<name>A0A7T0PA59_9CORY</name>
<dbReference type="GO" id="GO:0043190">
    <property type="term" value="C:ATP-binding cassette (ABC) transporter complex"/>
    <property type="evidence" value="ECO:0007669"/>
    <property type="project" value="InterPro"/>
</dbReference>
<keyword evidence="6" id="KW-1185">Reference proteome</keyword>
<dbReference type="Gene3D" id="3.90.76.10">
    <property type="entry name" value="Dipeptide-binding Protein, Domain 1"/>
    <property type="match status" value="1"/>
</dbReference>
<dbReference type="PANTHER" id="PTHR30290">
    <property type="entry name" value="PERIPLASMIC BINDING COMPONENT OF ABC TRANSPORTER"/>
    <property type="match status" value="1"/>
</dbReference>
<dbReference type="GO" id="GO:1904680">
    <property type="term" value="F:peptide transmembrane transporter activity"/>
    <property type="evidence" value="ECO:0007669"/>
    <property type="project" value="TreeGrafter"/>
</dbReference>
<dbReference type="GO" id="GO:0015833">
    <property type="term" value="P:peptide transport"/>
    <property type="evidence" value="ECO:0007669"/>
    <property type="project" value="TreeGrafter"/>
</dbReference>
<sequence length="541" mass="58292">MASTVSRRSFLRIAGALGAAAGLSATLGACAPRNESSSSADSSSGGSAQGAGSAKEDGTIEAAISYELGTNGYDPMTTTAALTLAANWHTMEGLTEMDPATGKSYAALATELPSANGTTVDVKLRDGAVFHNGEPVTAEDVVFSFERVLDEANKSLYAAFIPFIKSVKAKDDTTVTFELEYPTGLFADRLSTVKIVPKAAVEADPKAFDALPVGTGPYKMTDSGAASKTVKFERFEDYTGPKPARAAAMNWQIIPDPSTRTNAFQSKTAQAIDSVPYLSIDQLKASGTVESIQGFGLLFAMFNNADSSPFSKLEARQAFLYGIDMNKVIETGLLGQAAPATSFLQKDHPQYQEASTVYAYDPEKARELFKKAGVTSFRLLCTDHDWVKKCTPLIQESLSALGVKVTMEEKKSAEAYQTIDRADDSYDVLVAPGDPSVFGNDPDLLLRWWYGNDTWVDSRMHWKGADAQKEISTLLDEAIRAQSDADRKKAWGKTFDVISENVPLYPLLHRKSPSAWDESTLVDFKPIALTGLSFIGVASTK</sequence>
<evidence type="ECO:0000313" key="6">
    <source>
        <dbReference type="Proteomes" id="UP000594681"/>
    </source>
</evidence>
<dbReference type="InterPro" id="IPR030678">
    <property type="entry name" value="Peptide/Ni-bd"/>
</dbReference>
<dbReference type="InterPro" id="IPR039424">
    <property type="entry name" value="SBP_5"/>
</dbReference>
<dbReference type="PANTHER" id="PTHR30290:SF38">
    <property type="entry name" value="D,D-DIPEPTIDE-BINDING PERIPLASMIC PROTEIN DDPA-RELATED"/>
    <property type="match status" value="1"/>
</dbReference>
<organism evidence="5 6">
    <name type="scientific">Corynebacterium lizhenjunii</name>
    <dbReference type="NCBI Taxonomy" id="2709394"/>
    <lineage>
        <taxon>Bacteria</taxon>
        <taxon>Bacillati</taxon>
        <taxon>Actinomycetota</taxon>
        <taxon>Actinomycetes</taxon>
        <taxon>Mycobacteriales</taxon>
        <taxon>Corynebacteriaceae</taxon>
        <taxon>Corynebacterium</taxon>
    </lineage>
</organism>
<dbReference type="Gene3D" id="3.40.190.10">
    <property type="entry name" value="Periplasmic binding protein-like II"/>
    <property type="match status" value="1"/>
</dbReference>
<dbReference type="CDD" id="cd00995">
    <property type="entry name" value="PBP2_NikA_DppA_OppA_like"/>
    <property type="match status" value="1"/>
</dbReference>
<dbReference type="PIRSF" id="PIRSF002741">
    <property type="entry name" value="MppA"/>
    <property type="match status" value="1"/>
</dbReference>
<dbReference type="EMBL" id="CP064954">
    <property type="protein sequence ID" value="QPK79528.1"/>
    <property type="molecule type" value="Genomic_DNA"/>
</dbReference>
<evidence type="ECO:0000256" key="2">
    <source>
        <dbReference type="SAM" id="MobiDB-lite"/>
    </source>
</evidence>
<dbReference type="KEGG" id="cliz:G7Y31_02110"/>
<evidence type="ECO:0000256" key="3">
    <source>
        <dbReference type="SAM" id="SignalP"/>
    </source>
</evidence>
<dbReference type="Gene3D" id="3.10.105.10">
    <property type="entry name" value="Dipeptide-binding Protein, Domain 3"/>
    <property type="match status" value="1"/>
</dbReference>
<accession>A0A7T0PA59</accession>
<evidence type="ECO:0000313" key="5">
    <source>
        <dbReference type="EMBL" id="QPK79528.1"/>
    </source>
</evidence>
<evidence type="ECO:0000259" key="4">
    <source>
        <dbReference type="Pfam" id="PF00496"/>
    </source>
</evidence>
<dbReference type="SUPFAM" id="SSF53850">
    <property type="entry name" value="Periplasmic binding protein-like II"/>
    <property type="match status" value="1"/>
</dbReference>
<dbReference type="InterPro" id="IPR000914">
    <property type="entry name" value="SBP_5_dom"/>
</dbReference>
<feature type="chain" id="PRO_5038599869" evidence="3">
    <location>
        <begin position="32"/>
        <end position="541"/>
    </location>
</feature>
<feature type="domain" description="Solute-binding protein family 5" evidence="4">
    <location>
        <begin position="106"/>
        <end position="453"/>
    </location>
</feature>
<dbReference type="PROSITE" id="PS51257">
    <property type="entry name" value="PROKAR_LIPOPROTEIN"/>
    <property type="match status" value="1"/>
</dbReference>
<dbReference type="AlphaFoldDB" id="A0A7T0PA59"/>
<reference evidence="5 6" key="1">
    <citation type="submission" date="2020-11" db="EMBL/GenBank/DDBJ databases">
        <title>Corynebacterium sp. ZJ-599.</title>
        <authorList>
            <person name="Zhou J."/>
        </authorList>
    </citation>
    <scope>NUCLEOTIDE SEQUENCE [LARGE SCALE GENOMIC DNA]</scope>
    <source>
        <strain evidence="5 6">ZJ-599</strain>
    </source>
</reference>
<feature type="region of interest" description="Disordered" evidence="2">
    <location>
        <begin position="32"/>
        <end position="54"/>
    </location>
</feature>